<evidence type="ECO:0000256" key="1">
    <source>
        <dbReference type="SAM" id="MobiDB-lite"/>
    </source>
</evidence>
<feature type="region of interest" description="Disordered" evidence="1">
    <location>
        <begin position="37"/>
        <end position="59"/>
    </location>
</feature>
<evidence type="ECO:0000259" key="2">
    <source>
        <dbReference type="PROSITE" id="PS50118"/>
    </source>
</evidence>
<reference evidence="3" key="1">
    <citation type="journal article" date="2020" name="Nature">
        <title>Giant virus diversity and host interactions through global metagenomics.</title>
        <authorList>
            <person name="Schulz F."/>
            <person name="Roux S."/>
            <person name="Paez-Espino D."/>
            <person name="Jungbluth S."/>
            <person name="Walsh D.A."/>
            <person name="Denef V.J."/>
            <person name="McMahon K.D."/>
            <person name="Konstantinidis K.T."/>
            <person name="Eloe-Fadrosh E.A."/>
            <person name="Kyrpides N.C."/>
            <person name="Woyke T."/>
        </authorList>
    </citation>
    <scope>NUCLEOTIDE SEQUENCE</scope>
    <source>
        <strain evidence="3">GVMAG-S-1101178-73</strain>
    </source>
</reference>
<name>A0A6C0K5X2_9ZZZZ</name>
<organism evidence="3">
    <name type="scientific">viral metagenome</name>
    <dbReference type="NCBI Taxonomy" id="1070528"/>
    <lineage>
        <taxon>unclassified sequences</taxon>
        <taxon>metagenomes</taxon>
        <taxon>organismal metagenomes</taxon>
    </lineage>
</organism>
<proteinExistence type="predicted"/>
<dbReference type="Gene3D" id="1.10.30.10">
    <property type="entry name" value="High mobility group box domain"/>
    <property type="match status" value="1"/>
</dbReference>
<dbReference type="PROSITE" id="PS50118">
    <property type="entry name" value="HMG_BOX_2"/>
    <property type="match status" value="1"/>
</dbReference>
<dbReference type="Pfam" id="PF00505">
    <property type="entry name" value="HMG_box"/>
    <property type="match status" value="1"/>
</dbReference>
<evidence type="ECO:0000313" key="3">
    <source>
        <dbReference type="EMBL" id="QHU13465.1"/>
    </source>
</evidence>
<sequence length="144" mass="15880">MTTISMKIKEAMANMPDTYNTKKEIDDYYKEAMKKAMENSKTKKGAKPSDDTDKPKKELNGYQLFMKEHIKIVKEENPSLTGPEVFSKIAELWKKKKEDTGAAVAAVAASSETSVVATTVVATADAKADEETVAKTDVKKKKAK</sequence>
<feature type="domain" description="HMG box" evidence="2">
    <location>
        <begin position="55"/>
        <end position="94"/>
    </location>
</feature>
<accession>A0A6C0K5X2</accession>
<dbReference type="AlphaFoldDB" id="A0A6C0K5X2"/>
<dbReference type="InterPro" id="IPR036910">
    <property type="entry name" value="HMG_box_dom_sf"/>
</dbReference>
<dbReference type="SUPFAM" id="SSF47095">
    <property type="entry name" value="HMG-box"/>
    <property type="match status" value="1"/>
</dbReference>
<dbReference type="InterPro" id="IPR009071">
    <property type="entry name" value="HMG_box_dom"/>
</dbReference>
<dbReference type="EMBL" id="MN740821">
    <property type="protein sequence ID" value="QHU13465.1"/>
    <property type="molecule type" value="Genomic_DNA"/>
</dbReference>
<protein>
    <recommendedName>
        <fullName evidence="2">HMG box domain-containing protein</fullName>
    </recommendedName>
</protein>